<reference evidence="1" key="2">
    <citation type="submission" date="2025-08" db="UniProtKB">
        <authorList>
            <consortium name="Ensembl"/>
        </authorList>
    </citation>
    <scope>IDENTIFICATION</scope>
</reference>
<protein>
    <recommendedName>
        <fullName evidence="3">Phosphatidylethanolamine binding protein 4</fullName>
    </recommendedName>
</protein>
<dbReference type="Pfam" id="PF01161">
    <property type="entry name" value="PBP"/>
    <property type="match status" value="1"/>
</dbReference>
<dbReference type="STRING" id="8840.ENSAPLP00000019731"/>
<evidence type="ECO:0008006" key="3">
    <source>
        <dbReference type="Google" id="ProtNLM"/>
    </source>
</evidence>
<dbReference type="Gene3D" id="3.90.280.10">
    <property type="entry name" value="PEBP-like"/>
    <property type="match status" value="1"/>
</dbReference>
<dbReference type="SUPFAM" id="SSF49777">
    <property type="entry name" value="PEBP-like"/>
    <property type="match status" value="1"/>
</dbReference>
<dbReference type="GeneTree" id="ENSGT00940000162387"/>
<dbReference type="InterPro" id="IPR001858">
    <property type="entry name" value="Phosphatidylethanolamine-bd_CS"/>
</dbReference>
<dbReference type="Ensembl" id="ENSAPLT00000045743.1">
    <property type="protein sequence ID" value="ENSAPLP00000019731.1"/>
    <property type="gene ID" value="ENSAPLG00000028005.1"/>
</dbReference>
<reference evidence="1" key="3">
    <citation type="submission" date="2025-09" db="UniProtKB">
        <authorList>
            <consortium name="Ensembl"/>
        </authorList>
    </citation>
    <scope>IDENTIFICATION</scope>
</reference>
<evidence type="ECO:0000313" key="1">
    <source>
        <dbReference type="Ensembl" id="ENSAPLP00000019731.1"/>
    </source>
</evidence>
<sequence length="447" mass="48188">VRAEPAPPRSPSSSLSCCPRAFPRASPGAGAQGRVCFVAVITIRVSCEAWGIHAPSCHLRCPGEGGQQGEDTRLPVTPPWPWFPRKVPGERGWQLQERPHLRVSQRFCCCRHLKSDAQQHPPAPGDGKGPQSGGLSLKFKDLSLKWSLELEGGADPSWTAAPQGRGCRGLGLFWVFIGTPGPRGAAGAAARLRACLVTAQCRSNAKLGSQNSRAAPGRAAARVQSQGARRGHQGCARWVHGAAQLQGHPPCELGVPQPPRHPPQKPGFGKGRMELLGAVLLAASLLGTTAWGAQAPWPDEPSHTCFFQTLGSPDSEFCRGDLEVIYPQLGDVGCSYIPQCHQYRWRISREWGSPRVRYPRADKSKKYVLVLVDPDAPSRANPKNRFWRHWLLADIRVSVPGRVPKREVAFGGAVPAGAIPGGARAPAGEIPKEERLQGKCKSCSACR</sequence>
<organism evidence="1 2">
    <name type="scientific">Anas platyrhynchos platyrhynchos</name>
    <name type="common">Northern mallard</name>
    <dbReference type="NCBI Taxonomy" id="8840"/>
    <lineage>
        <taxon>Eukaryota</taxon>
        <taxon>Metazoa</taxon>
        <taxon>Chordata</taxon>
        <taxon>Craniata</taxon>
        <taxon>Vertebrata</taxon>
        <taxon>Euteleostomi</taxon>
        <taxon>Archelosauria</taxon>
        <taxon>Archosauria</taxon>
        <taxon>Dinosauria</taxon>
        <taxon>Saurischia</taxon>
        <taxon>Theropoda</taxon>
        <taxon>Coelurosauria</taxon>
        <taxon>Aves</taxon>
        <taxon>Neognathae</taxon>
        <taxon>Galloanserae</taxon>
        <taxon>Anseriformes</taxon>
        <taxon>Anatidae</taxon>
        <taxon>Anatinae</taxon>
        <taxon>Anas</taxon>
    </lineage>
</organism>
<dbReference type="InterPro" id="IPR036610">
    <property type="entry name" value="PEBP-like_sf"/>
</dbReference>
<proteinExistence type="predicted"/>
<accession>A0A493T1M7</accession>
<dbReference type="Proteomes" id="UP000016666">
    <property type="component" value="Chromosome 23"/>
</dbReference>
<keyword evidence="2" id="KW-1185">Reference proteome</keyword>
<dbReference type="InterPro" id="IPR008914">
    <property type="entry name" value="PEBP"/>
</dbReference>
<dbReference type="AlphaFoldDB" id="A0A493T1M7"/>
<dbReference type="PROSITE" id="PS01220">
    <property type="entry name" value="PBP"/>
    <property type="match status" value="1"/>
</dbReference>
<evidence type="ECO:0000313" key="2">
    <source>
        <dbReference type="Proteomes" id="UP000016666"/>
    </source>
</evidence>
<name>A0A493T1M7_ANAPP</name>
<reference evidence="1 2" key="1">
    <citation type="submission" date="2017-10" db="EMBL/GenBank/DDBJ databases">
        <title>A new Pekin duck reference genome.</title>
        <authorList>
            <person name="Hou Z.-C."/>
            <person name="Zhou Z.-K."/>
            <person name="Zhu F."/>
            <person name="Hou S.-S."/>
        </authorList>
    </citation>
    <scope>NUCLEOTIDE SEQUENCE [LARGE SCALE GENOMIC DNA]</scope>
</reference>